<sequence length="184" mass="20616">GEDLAKVIVRELGSLLLKLDCIFNVPGRCIDDIVEELQFITCSASAPVIKNIVHNTLVNHNCSVEELVITDLKCPEERAVHLTNKVEYQGTSYGIGMMLVYGSTGGLPDFAEILQIIIVRDSLVFVVKLQCAWYCERVRCFKLESTSTVKVIEQSQLTDIYPLATYAVEGNRMLSLKHHICLRN</sequence>
<feature type="non-terminal residue" evidence="1">
    <location>
        <position position="184"/>
    </location>
</feature>
<name>A0A7J5XWL1_DISMA</name>
<proteinExistence type="predicted"/>
<evidence type="ECO:0000313" key="2">
    <source>
        <dbReference type="Proteomes" id="UP000518266"/>
    </source>
</evidence>
<protein>
    <submittedName>
        <fullName evidence="1">Uncharacterized protein</fullName>
    </submittedName>
</protein>
<dbReference type="Proteomes" id="UP000518266">
    <property type="component" value="Unassembled WGS sequence"/>
</dbReference>
<keyword evidence="2" id="KW-1185">Reference proteome</keyword>
<comment type="caution">
    <text evidence="1">The sequence shown here is derived from an EMBL/GenBank/DDBJ whole genome shotgun (WGS) entry which is preliminary data.</text>
</comment>
<gene>
    <name evidence="1" type="ORF">F7725_007367</name>
</gene>
<organism evidence="1 2">
    <name type="scientific">Dissostichus mawsoni</name>
    <name type="common">Antarctic cod</name>
    <dbReference type="NCBI Taxonomy" id="36200"/>
    <lineage>
        <taxon>Eukaryota</taxon>
        <taxon>Metazoa</taxon>
        <taxon>Chordata</taxon>
        <taxon>Craniata</taxon>
        <taxon>Vertebrata</taxon>
        <taxon>Euteleostomi</taxon>
        <taxon>Actinopterygii</taxon>
        <taxon>Neopterygii</taxon>
        <taxon>Teleostei</taxon>
        <taxon>Neoteleostei</taxon>
        <taxon>Acanthomorphata</taxon>
        <taxon>Eupercaria</taxon>
        <taxon>Perciformes</taxon>
        <taxon>Notothenioidei</taxon>
        <taxon>Nototheniidae</taxon>
        <taxon>Dissostichus</taxon>
    </lineage>
</organism>
<dbReference type="OrthoDB" id="10044445at2759"/>
<evidence type="ECO:0000313" key="1">
    <source>
        <dbReference type="EMBL" id="KAF3841505.1"/>
    </source>
</evidence>
<accession>A0A7J5XWL1</accession>
<reference evidence="1 2" key="1">
    <citation type="submission" date="2020-03" db="EMBL/GenBank/DDBJ databases">
        <title>Dissostichus mawsoni Genome sequencing and assembly.</title>
        <authorList>
            <person name="Park H."/>
        </authorList>
    </citation>
    <scope>NUCLEOTIDE SEQUENCE [LARGE SCALE GENOMIC DNA]</scope>
    <source>
        <strain evidence="1">DM0001</strain>
        <tissue evidence="1">Muscle</tissue>
    </source>
</reference>
<dbReference type="EMBL" id="JAAKFY010000020">
    <property type="protein sequence ID" value="KAF3841505.1"/>
    <property type="molecule type" value="Genomic_DNA"/>
</dbReference>
<dbReference type="AlphaFoldDB" id="A0A7J5XWL1"/>